<feature type="transmembrane region" description="Helical" evidence="9">
    <location>
        <begin position="97"/>
        <end position="121"/>
    </location>
</feature>
<sequence length="514" mass="56244">MNTANQVAGLPEWLGRHPRAALLLALVAGLSLVLAFAPFAWRTLSIVAPATLFILWVRAEPRAAAWRGYAFGVGFFGAGVYWIYYSLYLFGEAIAPLAALITAGFVLFLALFPALLGYLLALLGRRLALTSQLLLLMPASWVAFEAFRSVFLTGFPWLLLGSAHVDTALAGYAPVVGVFGVSLMVALMAGVLAWGLLSQRRRGWQAAALLLFIWVLGAGLQQVNWTQPMGAPVTVALLQGNVAQAEKLQPWQLPQSIQVYYDLTQQALGAELVIWPETAVPTFYREIRDELLWPLADQVHAAGGALIAGVFTYDDATAKLHNSIVHVDRQQSSFYHKRRLVPFGEYLPLRKALHWLDRWMDLPMADLSPGTGDRVLQVGDWVLGPSVCYEGAYAGLVRLALPQAHLLVNVSNDAWFGDSIAPHQHLQIARMRSVESGRDMLRATNTGISAVIDYRGRLSAVSPQFEPHVLRTSAQPRQGTTPYVRWGDAPLISLLGLMVGLALLSARRGPRAKA</sequence>
<dbReference type="UniPathway" id="UPA00666"/>
<dbReference type="PANTHER" id="PTHR38686">
    <property type="entry name" value="APOLIPOPROTEIN N-ACYLTRANSFERASE"/>
    <property type="match status" value="1"/>
</dbReference>
<evidence type="ECO:0000313" key="12">
    <source>
        <dbReference type="Proteomes" id="UP000223759"/>
    </source>
</evidence>
<evidence type="ECO:0000256" key="4">
    <source>
        <dbReference type="ARBA" id="ARBA00022679"/>
    </source>
</evidence>
<evidence type="ECO:0000256" key="2">
    <source>
        <dbReference type="ARBA" id="ARBA00010065"/>
    </source>
</evidence>
<evidence type="ECO:0000313" key="11">
    <source>
        <dbReference type="EMBL" id="SIT66463.1"/>
    </source>
</evidence>
<evidence type="ECO:0000256" key="3">
    <source>
        <dbReference type="ARBA" id="ARBA00022475"/>
    </source>
</evidence>
<dbReference type="RefSeq" id="WP_076754793.1">
    <property type="nucleotide sequence ID" value="NZ_CP023018.1"/>
</dbReference>
<comment type="subcellular location">
    <subcellularLocation>
        <location evidence="1 9">Cell membrane</location>
        <topology evidence="1 9">Multi-pass membrane protein</topology>
    </subcellularLocation>
</comment>
<dbReference type="HAMAP" id="MF_01148">
    <property type="entry name" value="Lnt"/>
    <property type="match status" value="1"/>
</dbReference>
<evidence type="ECO:0000256" key="5">
    <source>
        <dbReference type="ARBA" id="ARBA00022692"/>
    </source>
</evidence>
<dbReference type="Pfam" id="PF20154">
    <property type="entry name" value="LNT_N"/>
    <property type="match status" value="1"/>
</dbReference>
<comment type="catalytic activity">
    <reaction evidence="9">
        <text>N-terminal S-1,2-diacyl-sn-glyceryl-L-cysteinyl-[lipoprotein] + a glycerophospholipid = N-acyl-S-1,2-diacyl-sn-glyceryl-L-cysteinyl-[lipoprotein] + a 2-acyl-sn-glycero-3-phospholipid + H(+)</text>
        <dbReference type="Rhea" id="RHEA:48228"/>
        <dbReference type="Rhea" id="RHEA-COMP:14681"/>
        <dbReference type="Rhea" id="RHEA-COMP:14684"/>
        <dbReference type="ChEBI" id="CHEBI:15378"/>
        <dbReference type="ChEBI" id="CHEBI:136912"/>
        <dbReference type="ChEBI" id="CHEBI:140656"/>
        <dbReference type="ChEBI" id="CHEBI:140657"/>
        <dbReference type="ChEBI" id="CHEBI:140660"/>
        <dbReference type="EC" id="2.3.1.269"/>
    </reaction>
</comment>
<keyword evidence="5 9" id="KW-0812">Transmembrane</keyword>
<proteinExistence type="inferred from homology"/>
<dbReference type="EMBL" id="FTPK01000001">
    <property type="protein sequence ID" value="SIT66463.1"/>
    <property type="molecule type" value="Genomic_DNA"/>
</dbReference>
<dbReference type="Proteomes" id="UP000223759">
    <property type="component" value="Unassembled WGS sequence"/>
</dbReference>
<dbReference type="NCBIfam" id="TIGR00546">
    <property type="entry name" value="lnt"/>
    <property type="match status" value="1"/>
</dbReference>
<evidence type="ECO:0000256" key="7">
    <source>
        <dbReference type="ARBA" id="ARBA00023136"/>
    </source>
</evidence>
<gene>
    <name evidence="9" type="primary">lnt</name>
    <name evidence="11" type="ORF">SAMN05216526_0606</name>
</gene>
<feature type="transmembrane region" description="Helical" evidence="9">
    <location>
        <begin position="171"/>
        <end position="197"/>
    </location>
</feature>
<dbReference type="PANTHER" id="PTHR38686:SF1">
    <property type="entry name" value="APOLIPOPROTEIN N-ACYLTRANSFERASE"/>
    <property type="match status" value="1"/>
</dbReference>
<dbReference type="EC" id="2.3.1.269" evidence="9"/>
<keyword evidence="3 9" id="KW-1003">Cell membrane</keyword>
<evidence type="ECO:0000259" key="10">
    <source>
        <dbReference type="PROSITE" id="PS50263"/>
    </source>
</evidence>
<dbReference type="GO" id="GO:0016410">
    <property type="term" value="F:N-acyltransferase activity"/>
    <property type="evidence" value="ECO:0007669"/>
    <property type="project" value="UniProtKB-UniRule"/>
</dbReference>
<dbReference type="Gene3D" id="3.60.110.10">
    <property type="entry name" value="Carbon-nitrogen hydrolase"/>
    <property type="match status" value="1"/>
</dbReference>
<feature type="domain" description="CN hydrolase" evidence="10">
    <location>
        <begin position="238"/>
        <end position="476"/>
    </location>
</feature>
<feature type="transmembrane region" description="Helical" evidence="9">
    <location>
        <begin position="66"/>
        <end position="85"/>
    </location>
</feature>
<accession>A0A1R3VTA0</accession>
<keyword evidence="4 9" id="KW-0808">Transferase</keyword>
<keyword evidence="6 9" id="KW-1133">Transmembrane helix</keyword>
<comment type="similarity">
    <text evidence="2 9">Belongs to the CN hydrolase family. Apolipoprotein N-acyltransferase subfamily.</text>
</comment>
<name>A0A1R3VTA0_9GAMM</name>
<comment type="pathway">
    <text evidence="9">Protein modification; lipoprotein biosynthesis (N-acyl transfer).</text>
</comment>
<organism evidence="11 12">
    <name type="scientific">Ectothiorhodosinus mongolicus</name>
    <dbReference type="NCBI Taxonomy" id="233100"/>
    <lineage>
        <taxon>Bacteria</taxon>
        <taxon>Pseudomonadati</taxon>
        <taxon>Pseudomonadota</taxon>
        <taxon>Gammaproteobacteria</taxon>
        <taxon>Chromatiales</taxon>
        <taxon>Ectothiorhodospiraceae</taxon>
        <taxon>Ectothiorhodosinus</taxon>
    </lineage>
</organism>
<evidence type="ECO:0000256" key="6">
    <source>
        <dbReference type="ARBA" id="ARBA00022989"/>
    </source>
</evidence>
<keyword evidence="12" id="KW-1185">Reference proteome</keyword>
<dbReference type="Pfam" id="PF00795">
    <property type="entry name" value="CN_hydrolase"/>
    <property type="match status" value="1"/>
</dbReference>
<dbReference type="InterPro" id="IPR036526">
    <property type="entry name" value="C-N_Hydrolase_sf"/>
</dbReference>
<comment type="function">
    <text evidence="9">Catalyzes the phospholipid dependent N-acylation of the N-terminal cysteine of apolipoprotein, the last step in lipoprotein maturation.</text>
</comment>
<reference evidence="11 12" key="1">
    <citation type="submission" date="2017-01" db="EMBL/GenBank/DDBJ databases">
        <authorList>
            <person name="Mah S.A."/>
            <person name="Swanson W.J."/>
            <person name="Moy G.W."/>
            <person name="Vacquier V.D."/>
        </authorList>
    </citation>
    <scope>NUCLEOTIDE SEQUENCE [LARGE SCALE GENOMIC DNA]</scope>
    <source>
        <strain evidence="11 12">M9</strain>
    </source>
</reference>
<feature type="transmembrane region" description="Helical" evidence="9">
    <location>
        <begin position="20"/>
        <end position="37"/>
    </location>
</feature>
<dbReference type="InterPro" id="IPR003010">
    <property type="entry name" value="C-N_Hydrolase"/>
</dbReference>
<dbReference type="AlphaFoldDB" id="A0A1R3VTA0"/>
<feature type="transmembrane region" description="Helical" evidence="9">
    <location>
        <begin position="133"/>
        <end position="159"/>
    </location>
</feature>
<dbReference type="GO" id="GO:0005886">
    <property type="term" value="C:plasma membrane"/>
    <property type="evidence" value="ECO:0007669"/>
    <property type="project" value="UniProtKB-SubCell"/>
</dbReference>
<keyword evidence="11" id="KW-0449">Lipoprotein</keyword>
<evidence type="ECO:0000256" key="8">
    <source>
        <dbReference type="ARBA" id="ARBA00023315"/>
    </source>
</evidence>
<keyword evidence="8 9" id="KW-0012">Acyltransferase</keyword>
<evidence type="ECO:0000256" key="9">
    <source>
        <dbReference type="HAMAP-Rule" id="MF_01148"/>
    </source>
</evidence>
<dbReference type="InterPro" id="IPR045378">
    <property type="entry name" value="LNT_N"/>
</dbReference>
<dbReference type="InterPro" id="IPR004563">
    <property type="entry name" value="Apolipo_AcylTrfase"/>
</dbReference>
<keyword evidence="7 9" id="KW-0472">Membrane</keyword>
<dbReference type="GO" id="GO:0042158">
    <property type="term" value="P:lipoprotein biosynthetic process"/>
    <property type="evidence" value="ECO:0007669"/>
    <property type="project" value="UniProtKB-UniRule"/>
</dbReference>
<dbReference type="STRING" id="233100.SAMN05216526_0606"/>
<feature type="transmembrane region" description="Helical" evidence="9">
    <location>
        <begin position="204"/>
        <end position="223"/>
    </location>
</feature>
<dbReference type="CDD" id="cd07571">
    <property type="entry name" value="ALP_N-acyl_transferase"/>
    <property type="match status" value="1"/>
</dbReference>
<protein>
    <recommendedName>
        <fullName evidence="9">Apolipoprotein N-acyltransferase</fullName>
        <shortName evidence="9">ALP N-acyltransferase</shortName>
        <ecNumber evidence="9">2.3.1.269</ecNumber>
    </recommendedName>
</protein>
<dbReference type="SUPFAM" id="SSF56317">
    <property type="entry name" value="Carbon-nitrogen hydrolase"/>
    <property type="match status" value="1"/>
</dbReference>
<dbReference type="OrthoDB" id="9804277at2"/>
<dbReference type="PROSITE" id="PS50263">
    <property type="entry name" value="CN_HYDROLASE"/>
    <property type="match status" value="1"/>
</dbReference>
<evidence type="ECO:0000256" key="1">
    <source>
        <dbReference type="ARBA" id="ARBA00004651"/>
    </source>
</evidence>